<sequence>MFKLRNQNVDAKHYQNTLKEISHQPEKWKIAFENYNKYSQEIDDFLKSIEDSSEEKVRVVFTGAGTSEYVGNIIADYLGKNDRFRFESIATTDIVSSPYIHLKNEPTLLVSFARSGNSPESLAAVKLADKLIDNIHHLAITCSPEGKLAQQLGTRDDSYVLLMPEGTNDKGFAMTSSFSSMMLSSLLIFDTLSDEEKKTRVEYITKQADYVLSQEDRINELGDFEFDRIIYLGSGPLYGLTNECRLKILELTAGNISSMYESSLGFRHGPKSYVDDKTFIVGLVSNNDYTRQYDLDILNEIHGDNIARKILALSPKKLDVEFEQFVIDTPENIEDVYIALVYVIIAQLFSVMASVYVGNETDTPSKTGTVNRVVKGVTIHEYK</sequence>
<dbReference type="EMBL" id="AGEI01000028">
    <property type="protein sequence ID" value="EHR32540.1"/>
    <property type="molecule type" value="Genomic_DNA"/>
</dbReference>
<dbReference type="HOGENOM" id="CLU_012520_0_0_9"/>
<dbReference type="InterPro" id="IPR050303">
    <property type="entry name" value="GatZ_KbaZ_carbometab"/>
</dbReference>
<organism evidence="7 8">
    <name type="scientific">Helcococcus kunzii ATCC 51366</name>
    <dbReference type="NCBI Taxonomy" id="883114"/>
    <lineage>
        <taxon>Bacteria</taxon>
        <taxon>Bacillati</taxon>
        <taxon>Bacillota</taxon>
        <taxon>Tissierellia</taxon>
        <taxon>Tissierellales</taxon>
        <taxon>Peptoniphilaceae</taxon>
        <taxon>Helcococcus</taxon>
    </lineage>
</organism>
<gene>
    <name evidence="7" type="ORF">HMPREF9709_01471</name>
</gene>
<dbReference type="RefSeq" id="WP_005398986.1">
    <property type="nucleotide sequence ID" value="NZ_JH601088.1"/>
</dbReference>
<keyword evidence="8" id="KW-1185">Reference proteome</keyword>
<evidence type="ECO:0000256" key="3">
    <source>
        <dbReference type="ARBA" id="ARBA00022801"/>
    </source>
</evidence>
<dbReference type="GeneID" id="96999422"/>
<dbReference type="InterPro" id="IPR046348">
    <property type="entry name" value="SIS_dom_sf"/>
</dbReference>
<evidence type="ECO:0000313" key="7">
    <source>
        <dbReference type="EMBL" id="EHR32540.1"/>
    </source>
</evidence>
<feature type="transmembrane region" description="Helical" evidence="5">
    <location>
        <begin position="336"/>
        <end position="357"/>
    </location>
</feature>
<dbReference type="STRING" id="883114.HMPREF9709_01471"/>
<dbReference type="GO" id="GO:0009401">
    <property type="term" value="P:phosphoenolpyruvate-dependent sugar phosphotransferase system"/>
    <property type="evidence" value="ECO:0007669"/>
    <property type="project" value="TreeGrafter"/>
</dbReference>
<keyword evidence="3" id="KW-0378">Hydrolase</keyword>
<dbReference type="InterPro" id="IPR035466">
    <property type="entry name" value="GlmS/AgaS_SIS"/>
</dbReference>
<dbReference type="GO" id="GO:0005886">
    <property type="term" value="C:plasma membrane"/>
    <property type="evidence" value="ECO:0007669"/>
    <property type="project" value="TreeGrafter"/>
</dbReference>
<keyword evidence="5" id="KW-0812">Transmembrane</keyword>
<dbReference type="PANTHER" id="PTHR32502">
    <property type="entry name" value="N-ACETYLGALACTOSAMINE PERMEASE II COMPONENT-RELATED"/>
    <property type="match status" value="1"/>
</dbReference>
<dbReference type="PROSITE" id="PS51464">
    <property type="entry name" value="SIS"/>
    <property type="match status" value="2"/>
</dbReference>
<dbReference type="InterPro" id="IPR001347">
    <property type="entry name" value="SIS_dom"/>
</dbReference>
<dbReference type="OrthoDB" id="9779207at2"/>
<dbReference type="GO" id="GO:0016787">
    <property type="term" value="F:hydrolase activity"/>
    <property type="evidence" value="ECO:0007669"/>
    <property type="project" value="UniProtKB-KW"/>
</dbReference>
<dbReference type="eggNOG" id="COG2222">
    <property type="taxonomic scope" value="Bacteria"/>
</dbReference>
<dbReference type="CDD" id="cd05010">
    <property type="entry name" value="SIS_AgaS_like"/>
    <property type="match status" value="1"/>
</dbReference>
<dbReference type="InterPro" id="IPR035464">
    <property type="entry name" value="SIS_AgaS"/>
</dbReference>
<keyword evidence="5" id="KW-1133">Transmembrane helix</keyword>
<proteinExistence type="inferred from homology"/>
<comment type="caution">
    <text evidence="7">The sequence shown here is derived from an EMBL/GenBank/DDBJ whole genome shotgun (WGS) entry which is preliminary data.</text>
</comment>
<protein>
    <submittedName>
        <fullName evidence="7">AgaS family putative sugar isomerase</fullName>
    </submittedName>
</protein>
<keyword evidence="5" id="KW-0472">Membrane</keyword>
<dbReference type="GO" id="GO:1901135">
    <property type="term" value="P:carbohydrate derivative metabolic process"/>
    <property type="evidence" value="ECO:0007669"/>
    <property type="project" value="InterPro"/>
</dbReference>
<accession>H3NQ60</accession>
<keyword evidence="2" id="KW-0677">Repeat</keyword>
<dbReference type="Proteomes" id="UP000004191">
    <property type="component" value="Unassembled WGS sequence"/>
</dbReference>
<comment type="similarity">
    <text evidence="1">Belongs to the SIS family. AgaS subfamily.</text>
</comment>
<dbReference type="GO" id="GO:0097367">
    <property type="term" value="F:carbohydrate derivative binding"/>
    <property type="evidence" value="ECO:0007669"/>
    <property type="project" value="InterPro"/>
</dbReference>
<feature type="domain" description="SIS" evidence="6">
    <location>
        <begin position="49"/>
        <end position="198"/>
    </location>
</feature>
<comment type="catalytic activity">
    <reaction evidence="4">
        <text>D-galactosamine 6-phosphate + H2O = D-tagatopyranose 1-phosphate + NH4(+)</text>
        <dbReference type="Rhea" id="RHEA:47680"/>
        <dbReference type="ChEBI" id="CHEBI:15377"/>
        <dbReference type="ChEBI" id="CHEBI:28938"/>
        <dbReference type="ChEBI" id="CHEBI:71674"/>
        <dbReference type="ChEBI" id="CHEBI:138150"/>
    </reaction>
</comment>
<dbReference type="Pfam" id="PF01380">
    <property type="entry name" value="SIS"/>
    <property type="match status" value="2"/>
</dbReference>
<dbReference type="PATRIC" id="fig|883114.3.peg.1466"/>
<dbReference type="PANTHER" id="PTHR32502:SF3">
    <property type="entry name" value="D-GALACTOSAMINE-6-PHOSPHATE DEAMINASE AGAS-RELATED"/>
    <property type="match status" value="1"/>
</dbReference>
<keyword evidence="7" id="KW-0413">Isomerase</keyword>
<name>H3NQ60_9FIRM</name>
<dbReference type="SUPFAM" id="SSF53697">
    <property type="entry name" value="SIS domain"/>
    <property type="match status" value="1"/>
</dbReference>
<evidence type="ECO:0000256" key="5">
    <source>
        <dbReference type="SAM" id="Phobius"/>
    </source>
</evidence>
<evidence type="ECO:0000256" key="4">
    <source>
        <dbReference type="ARBA" id="ARBA00029292"/>
    </source>
</evidence>
<evidence type="ECO:0000256" key="2">
    <source>
        <dbReference type="ARBA" id="ARBA00022737"/>
    </source>
</evidence>
<dbReference type="Gene3D" id="3.40.50.10490">
    <property type="entry name" value="Glucose-6-phosphate isomerase like protein, domain 1"/>
    <property type="match status" value="2"/>
</dbReference>
<evidence type="ECO:0000256" key="1">
    <source>
        <dbReference type="ARBA" id="ARBA00007748"/>
    </source>
</evidence>
<dbReference type="AlphaFoldDB" id="H3NQ60"/>
<dbReference type="GO" id="GO:0016853">
    <property type="term" value="F:isomerase activity"/>
    <property type="evidence" value="ECO:0007669"/>
    <property type="project" value="UniProtKB-KW"/>
</dbReference>
<reference evidence="7 8" key="1">
    <citation type="submission" date="2012-01" db="EMBL/GenBank/DDBJ databases">
        <title>The Genome Sequence of Helcococcus kunzii ATCC 51366.</title>
        <authorList>
            <consortium name="The Broad Institute Genome Sequencing Platform"/>
            <person name="Earl A."/>
            <person name="Ward D."/>
            <person name="Feldgarden M."/>
            <person name="Gevers D."/>
            <person name="Huys G."/>
            <person name="Young S.K."/>
            <person name="Zeng Q."/>
            <person name="Gargeya S."/>
            <person name="Fitzgerald M."/>
            <person name="Haas B."/>
            <person name="Abouelleil A."/>
            <person name="Alvarado L."/>
            <person name="Arachchi H.M."/>
            <person name="Berlin A."/>
            <person name="Chapman S.B."/>
            <person name="Gearin G."/>
            <person name="Goldberg J."/>
            <person name="Griggs A."/>
            <person name="Gujja S."/>
            <person name="Hansen M."/>
            <person name="Heiman D."/>
            <person name="Howarth C."/>
            <person name="Larimer J."/>
            <person name="Lui A."/>
            <person name="MacDonald P.J.P."/>
            <person name="McCowen C."/>
            <person name="Montmayeur A."/>
            <person name="Murphy C."/>
            <person name="Neiman D."/>
            <person name="Pearson M."/>
            <person name="Priest M."/>
            <person name="Roberts A."/>
            <person name="Saif S."/>
            <person name="Shea T."/>
            <person name="Sisk P."/>
            <person name="Stolte C."/>
            <person name="Sykes S."/>
            <person name="Wortman J."/>
            <person name="Nusbaum C."/>
            <person name="Birren B."/>
        </authorList>
    </citation>
    <scope>NUCLEOTIDE SEQUENCE [LARGE SCALE GENOMIC DNA]</scope>
    <source>
        <strain evidence="7 8">ATCC 51366</strain>
    </source>
</reference>
<evidence type="ECO:0000259" key="6">
    <source>
        <dbReference type="PROSITE" id="PS51464"/>
    </source>
</evidence>
<dbReference type="CDD" id="cd05008">
    <property type="entry name" value="SIS_GlmS_GlmD_1"/>
    <property type="match status" value="1"/>
</dbReference>
<feature type="domain" description="SIS" evidence="6">
    <location>
        <begin position="217"/>
        <end position="364"/>
    </location>
</feature>
<evidence type="ECO:0000313" key="8">
    <source>
        <dbReference type="Proteomes" id="UP000004191"/>
    </source>
</evidence>